<accession>A0A6A4S659</accession>
<dbReference type="AlphaFoldDB" id="A0A6A4S659"/>
<proteinExistence type="predicted"/>
<organism evidence="2 3">
    <name type="scientific">Scophthalmus maximus</name>
    <name type="common">Turbot</name>
    <name type="synonym">Psetta maxima</name>
    <dbReference type="NCBI Taxonomy" id="52904"/>
    <lineage>
        <taxon>Eukaryota</taxon>
        <taxon>Metazoa</taxon>
        <taxon>Chordata</taxon>
        <taxon>Craniata</taxon>
        <taxon>Vertebrata</taxon>
        <taxon>Euteleostomi</taxon>
        <taxon>Actinopterygii</taxon>
        <taxon>Neopterygii</taxon>
        <taxon>Teleostei</taxon>
        <taxon>Neoteleostei</taxon>
        <taxon>Acanthomorphata</taxon>
        <taxon>Carangaria</taxon>
        <taxon>Pleuronectiformes</taxon>
        <taxon>Pleuronectoidei</taxon>
        <taxon>Scophthalmidae</taxon>
        <taxon>Scophthalmus</taxon>
    </lineage>
</organism>
<name>A0A6A4S659_SCOMX</name>
<feature type="compositionally biased region" description="Low complexity" evidence="1">
    <location>
        <begin position="19"/>
        <end position="30"/>
    </location>
</feature>
<sequence length="125" mass="13953">MLLRLQQSTGPDEAKISSRRLSTTVSSTTVSSTRLSTTVSSTRLSKTVSSTTVSSTRLSVLHDCQFYTTVSSTRLSVRRLSTTTRVFARRPRSTLKASPVRPVQCVFCDNKVRRKKGKERRRGRG</sequence>
<feature type="region of interest" description="Disordered" evidence="1">
    <location>
        <begin position="1"/>
        <end position="30"/>
    </location>
</feature>
<gene>
    <name evidence="2" type="ORF">F2P81_021489</name>
</gene>
<evidence type="ECO:0000256" key="1">
    <source>
        <dbReference type="SAM" id="MobiDB-lite"/>
    </source>
</evidence>
<feature type="compositionally biased region" description="Polar residues" evidence="1">
    <location>
        <begin position="1"/>
        <end position="10"/>
    </location>
</feature>
<evidence type="ECO:0000313" key="3">
    <source>
        <dbReference type="Proteomes" id="UP000438429"/>
    </source>
</evidence>
<evidence type="ECO:0000313" key="2">
    <source>
        <dbReference type="EMBL" id="KAF0026752.1"/>
    </source>
</evidence>
<dbReference type="EMBL" id="VEVO01000019">
    <property type="protein sequence ID" value="KAF0026752.1"/>
    <property type="molecule type" value="Genomic_DNA"/>
</dbReference>
<dbReference type="Proteomes" id="UP000438429">
    <property type="component" value="Unassembled WGS sequence"/>
</dbReference>
<protein>
    <submittedName>
        <fullName evidence="2">Uncharacterized protein</fullName>
    </submittedName>
</protein>
<comment type="caution">
    <text evidence="2">The sequence shown here is derived from an EMBL/GenBank/DDBJ whole genome shotgun (WGS) entry which is preliminary data.</text>
</comment>
<reference evidence="2 3" key="1">
    <citation type="submission" date="2019-06" db="EMBL/GenBank/DDBJ databases">
        <title>Draft genomes of female and male turbot (Scophthalmus maximus).</title>
        <authorList>
            <person name="Xu H."/>
            <person name="Xu X.-W."/>
            <person name="Shao C."/>
            <person name="Chen S."/>
        </authorList>
    </citation>
    <scope>NUCLEOTIDE SEQUENCE [LARGE SCALE GENOMIC DNA]</scope>
    <source>
        <strain evidence="2">Ysfricsl-2016a</strain>
        <tissue evidence="2">Blood</tissue>
    </source>
</reference>